<keyword evidence="2" id="KW-1185">Reference proteome</keyword>
<reference evidence="1 2" key="1">
    <citation type="submission" date="2021-07" db="EMBL/GenBank/DDBJ databases">
        <title>The Aristolochia fimbriata genome: insights into angiosperm evolution, floral development and chemical biosynthesis.</title>
        <authorList>
            <person name="Jiao Y."/>
        </authorList>
    </citation>
    <scope>NUCLEOTIDE SEQUENCE [LARGE SCALE GENOMIC DNA]</scope>
    <source>
        <strain evidence="1">IBCAS-2021</strain>
        <tissue evidence="1">Leaf</tissue>
    </source>
</reference>
<comment type="caution">
    <text evidence="1">The sequence shown here is derived from an EMBL/GenBank/DDBJ whole genome shotgun (WGS) entry which is preliminary data.</text>
</comment>
<proteinExistence type="predicted"/>
<dbReference type="AlphaFoldDB" id="A0AAV7F2S4"/>
<dbReference type="EMBL" id="JAINDJ010000003">
    <property type="protein sequence ID" value="KAG9454986.1"/>
    <property type="molecule type" value="Genomic_DNA"/>
</dbReference>
<accession>A0AAV7F2S4</accession>
<sequence length="91" mass="10098">MAWVGGSQALSLRVSPLSSPARTDFLNYSEKCWVVPESCFRRRVPSLGAFAFVGIKTFEGKSMNRWQGRCGLTVAADAAQRVTQRDDLLPF</sequence>
<evidence type="ECO:0000313" key="2">
    <source>
        <dbReference type="Proteomes" id="UP000825729"/>
    </source>
</evidence>
<evidence type="ECO:0000313" key="1">
    <source>
        <dbReference type="EMBL" id="KAG9454986.1"/>
    </source>
</evidence>
<name>A0AAV7F2S4_ARIFI</name>
<dbReference type="Proteomes" id="UP000825729">
    <property type="component" value="Unassembled WGS sequence"/>
</dbReference>
<organism evidence="1 2">
    <name type="scientific">Aristolochia fimbriata</name>
    <name type="common">White veined hardy Dutchman's pipe vine</name>
    <dbReference type="NCBI Taxonomy" id="158543"/>
    <lineage>
        <taxon>Eukaryota</taxon>
        <taxon>Viridiplantae</taxon>
        <taxon>Streptophyta</taxon>
        <taxon>Embryophyta</taxon>
        <taxon>Tracheophyta</taxon>
        <taxon>Spermatophyta</taxon>
        <taxon>Magnoliopsida</taxon>
        <taxon>Magnoliidae</taxon>
        <taxon>Piperales</taxon>
        <taxon>Aristolochiaceae</taxon>
        <taxon>Aristolochia</taxon>
    </lineage>
</organism>
<protein>
    <submittedName>
        <fullName evidence="1">Uncharacterized protein</fullName>
    </submittedName>
</protein>
<gene>
    <name evidence="1" type="ORF">H6P81_007890</name>
</gene>